<dbReference type="PANTHER" id="PTHR21451:SF19">
    <property type="entry name" value="ACTIVATED IN BLOCKED UNFOLDED PROTEIN RESPONSE"/>
    <property type="match status" value="1"/>
</dbReference>
<gene>
    <name evidence="7" type="ORF">OMED0929_LOCUS7231</name>
</gene>
<evidence type="ECO:0000256" key="1">
    <source>
        <dbReference type="ARBA" id="ARBA00012190"/>
    </source>
</evidence>
<evidence type="ECO:0000256" key="2">
    <source>
        <dbReference type="ARBA" id="ARBA00020987"/>
    </source>
</evidence>
<evidence type="ECO:0000256" key="3">
    <source>
        <dbReference type="ARBA" id="ARBA00022853"/>
    </source>
</evidence>
<name>A0A6U0FIS1_9CHLO</name>
<dbReference type="GO" id="GO:0051726">
    <property type="term" value="P:regulation of cell cycle"/>
    <property type="evidence" value="ECO:0007669"/>
    <property type="project" value="InterPro"/>
</dbReference>
<dbReference type="Pfam" id="PF08123">
    <property type="entry name" value="DOT1"/>
    <property type="match status" value="1"/>
</dbReference>
<dbReference type="AlphaFoldDB" id="A0A6U0FIS1"/>
<dbReference type="EC" id="2.1.1.360" evidence="1"/>
<keyword evidence="3" id="KW-0156">Chromatin regulator</keyword>
<reference evidence="7" key="1">
    <citation type="submission" date="2021-01" db="EMBL/GenBank/DDBJ databases">
        <authorList>
            <person name="Corre E."/>
            <person name="Pelletier E."/>
            <person name="Niang G."/>
            <person name="Scheremetjew M."/>
            <person name="Finn R."/>
            <person name="Kale V."/>
            <person name="Holt S."/>
            <person name="Cochrane G."/>
            <person name="Meng A."/>
            <person name="Brown T."/>
            <person name="Cohen L."/>
        </authorList>
    </citation>
    <scope>NUCLEOTIDE SEQUENCE</scope>
    <source>
        <strain evidence="7">Clade-D-RCC2572</strain>
    </source>
</reference>
<dbReference type="InterPro" id="IPR030445">
    <property type="entry name" value="H3-K79_meTrfase"/>
</dbReference>
<evidence type="ECO:0000256" key="4">
    <source>
        <dbReference type="ARBA" id="ARBA00029821"/>
    </source>
</evidence>
<feature type="domain" description="DOT1" evidence="6">
    <location>
        <begin position="2"/>
        <end position="140"/>
    </location>
</feature>
<dbReference type="InterPro" id="IPR025789">
    <property type="entry name" value="DOT1_dom"/>
</dbReference>
<evidence type="ECO:0000259" key="6">
    <source>
        <dbReference type="Pfam" id="PF08123"/>
    </source>
</evidence>
<dbReference type="EMBL" id="HBEW01008580">
    <property type="protein sequence ID" value="CAD8588948.1"/>
    <property type="molecule type" value="Transcribed_RNA"/>
</dbReference>
<dbReference type="PANTHER" id="PTHR21451">
    <property type="entry name" value="HISTONE H3 METHYLTRANSFERASE"/>
    <property type="match status" value="1"/>
</dbReference>
<sequence>MVYGETNARAFLEFVNKYAKGAAALDANAPGVFYDLGSGAGKSVVTAALSPYFRACHGIEILPCAHAIAECVIEDFLRDVAPRDDGTTPTVSARLGDIFSDTSWTEADFVFCNCVTWDESTITRLTRTASSMRSGSIFVTVLCPLAEPHAFDFIAEEEIAFSWGHVEALVYKKT</sequence>
<evidence type="ECO:0000313" key="7">
    <source>
        <dbReference type="EMBL" id="CAD8588948.1"/>
    </source>
</evidence>
<proteinExistence type="predicted"/>
<protein>
    <recommendedName>
        <fullName evidence="2">Histone-lysine N-methyltransferase, H3 lysine-79 specific</fullName>
        <ecNumber evidence="1">2.1.1.360</ecNumber>
    </recommendedName>
    <alternativeName>
        <fullName evidence="4">Histone H3-K79 methyltransferase</fullName>
    </alternativeName>
</protein>
<comment type="catalytic activity">
    <reaction evidence="5">
        <text>L-lysyl(79)-[histone H3] + 3 S-adenosyl-L-methionine = N(6),N(6),N(6)-trimethyl-L-lysyl(79)-[histone H3] + 3 S-adenosyl-L-homocysteine + 3 H(+)</text>
        <dbReference type="Rhea" id="RHEA:60328"/>
        <dbReference type="Rhea" id="RHEA-COMP:15549"/>
        <dbReference type="Rhea" id="RHEA-COMP:15552"/>
        <dbReference type="ChEBI" id="CHEBI:15378"/>
        <dbReference type="ChEBI" id="CHEBI:29969"/>
        <dbReference type="ChEBI" id="CHEBI:57856"/>
        <dbReference type="ChEBI" id="CHEBI:59789"/>
        <dbReference type="ChEBI" id="CHEBI:61961"/>
        <dbReference type="EC" id="2.1.1.360"/>
    </reaction>
</comment>
<accession>A0A6U0FIS1</accession>
<evidence type="ECO:0000256" key="5">
    <source>
        <dbReference type="ARBA" id="ARBA00047770"/>
    </source>
</evidence>
<dbReference type="InterPro" id="IPR029063">
    <property type="entry name" value="SAM-dependent_MTases_sf"/>
</dbReference>
<dbReference type="SUPFAM" id="SSF53335">
    <property type="entry name" value="S-adenosyl-L-methionine-dependent methyltransferases"/>
    <property type="match status" value="1"/>
</dbReference>
<dbReference type="Gene3D" id="3.40.50.150">
    <property type="entry name" value="Vaccinia Virus protein VP39"/>
    <property type="match status" value="1"/>
</dbReference>
<dbReference type="GO" id="GO:0140956">
    <property type="term" value="F:histone H3K79 trimethyltransferase activity"/>
    <property type="evidence" value="ECO:0007669"/>
    <property type="project" value="UniProtKB-EC"/>
</dbReference>
<organism evidence="7">
    <name type="scientific">Ostreococcus mediterraneus</name>
    <dbReference type="NCBI Taxonomy" id="1486918"/>
    <lineage>
        <taxon>Eukaryota</taxon>
        <taxon>Viridiplantae</taxon>
        <taxon>Chlorophyta</taxon>
        <taxon>Mamiellophyceae</taxon>
        <taxon>Mamiellales</taxon>
        <taxon>Bathycoccaceae</taxon>
        <taxon>Ostreococcus</taxon>
    </lineage>
</organism>